<evidence type="ECO:0000313" key="3">
    <source>
        <dbReference type="EMBL" id="BBM83769.1"/>
    </source>
</evidence>
<gene>
    <name evidence="3" type="ORF">UABAM_02124</name>
</gene>
<accession>A0A5S9F3Q2</accession>
<dbReference type="KEGG" id="uam:UABAM_02124"/>
<dbReference type="Gene3D" id="2.60.60.30">
    <property type="entry name" value="sav2460 like domains"/>
    <property type="match status" value="1"/>
</dbReference>
<dbReference type="InterPro" id="IPR003325">
    <property type="entry name" value="TerD"/>
</dbReference>
<feature type="domain" description="TerD" evidence="2">
    <location>
        <begin position="4"/>
        <end position="150"/>
    </location>
</feature>
<feature type="transmembrane region" description="Helical" evidence="1">
    <location>
        <begin position="176"/>
        <end position="195"/>
    </location>
</feature>
<dbReference type="EMBL" id="AP019860">
    <property type="protein sequence ID" value="BBM83769.1"/>
    <property type="molecule type" value="Genomic_DNA"/>
</dbReference>
<name>A0A5S9F3Q2_UABAM</name>
<dbReference type="RefSeq" id="WP_151967953.1">
    <property type="nucleotide sequence ID" value="NZ_AP019860.1"/>
</dbReference>
<evidence type="ECO:0000313" key="4">
    <source>
        <dbReference type="Proteomes" id="UP000326354"/>
    </source>
</evidence>
<proteinExistence type="predicted"/>
<keyword evidence="4" id="KW-1185">Reference proteome</keyword>
<keyword evidence="1" id="KW-1133">Transmembrane helix</keyword>
<sequence>MDNQNLQNDKITVVIAWAKKKRTRIICDLNLYCILLREDHRVYTTISYDVKKCKGVFLAEESRAVDTEIATEKMQINLGQVADKVQQLVLVVDIFGAVSRKQDFTSISQAMFVVKDGNDIKFEKDLPSFAQQKTTIPVVLVRTKHGWQLQQKNLSSAEYSEYIESFIAKFNKHRRIYEWILTPIVYPCVALFFYTKISTLSIWQILLSVIGVVFLLPQIVHMFTIALASIGKDHDLEHIHYQKSEFVTKLVCDMLLKDKEDNRRAVEE</sequence>
<feature type="transmembrane region" description="Helical" evidence="1">
    <location>
        <begin position="201"/>
        <end position="228"/>
    </location>
</feature>
<dbReference type="AlphaFoldDB" id="A0A5S9F3Q2"/>
<protein>
    <recommendedName>
        <fullName evidence="2">TerD domain-containing protein</fullName>
    </recommendedName>
</protein>
<keyword evidence="1" id="KW-0472">Membrane</keyword>
<evidence type="ECO:0000259" key="2">
    <source>
        <dbReference type="Pfam" id="PF02342"/>
    </source>
</evidence>
<organism evidence="3 4">
    <name type="scientific">Uabimicrobium amorphum</name>
    <dbReference type="NCBI Taxonomy" id="2596890"/>
    <lineage>
        <taxon>Bacteria</taxon>
        <taxon>Pseudomonadati</taxon>
        <taxon>Planctomycetota</taxon>
        <taxon>Candidatus Uabimicrobiia</taxon>
        <taxon>Candidatus Uabimicrobiales</taxon>
        <taxon>Candidatus Uabimicrobiaceae</taxon>
        <taxon>Candidatus Uabimicrobium</taxon>
    </lineage>
</organism>
<keyword evidence="1" id="KW-0812">Transmembrane</keyword>
<dbReference type="Pfam" id="PF02342">
    <property type="entry name" value="TerD"/>
    <property type="match status" value="1"/>
</dbReference>
<evidence type="ECO:0000256" key="1">
    <source>
        <dbReference type="SAM" id="Phobius"/>
    </source>
</evidence>
<dbReference type="Proteomes" id="UP000326354">
    <property type="component" value="Chromosome"/>
</dbReference>
<reference evidence="3 4" key="1">
    <citation type="submission" date="2019-08" db="EMBL/GenBank/DDBJ databases">
        <title>Complete genome sequence of Candidatus Uab amorphum.</title>
        <authorList>
            <person name="Shiratori T."/>
            <person name="Suzuki S."/>
            <person name="Kakizawa Y."/>
            <person name="Ishida K."/>
        </authorList>
    </citation>
    <scope>NUCLEOTIDE SEQUENCE [LARGE SCALE GENOMIC DNA]</scope>
    <source>
        <strain evidence="3 4">SRT547</strain>
    </source>
</reference>